<accession>A0A0A2TAQ7</accession>
<dbReference type="InterPro" id="IPR002934">
    <property type="entry name" value="Polymerase_NTP_transf_dom"/>
</dbReference>
<sequence length="259" mass="30769">MRQETAVRKIVESLKEEPCVKSIFLKGSMGRKEDDEHSDVDLYCLVDDEEKEAFLSRRLNHLKAYKDIIFYDDIFIVAPQIIAIYEDWLHIDLFTVTEATFQNKDYFSVLYDPEDIMRKYEATEKLTLSEEAFKDHVIDVAWFLFQYKKASERGNLVWASEMLQYAMKNLSTVMLYRYAKDRSQLGLKAIHHHLPFEKFTVFQEIYEYITPSLHDKAVEKITSLLQEEFNWIASHFEKGNQTIPFLELMIRQYNVVSEK</sequence>
<dbReference type="InterPro" id="IPR043519">
    <property type="entry name" value="NT_sf"/>
</dbReference>
<dbReference type="STRING" id="1385514.N782_09755"/>
<dbReference type="RefSeq" id="WP_036818813.1">
    <property type="nucleotide sequence ID" value="NZ_AVBF01000021.1"/>
</dbReference>
<dbReference type="SUPFAM" id="SSF81301">
    <property type="entry name" value="Nucleotidyltransferase"/>
    <property type="match status" value="1"/>
</dbReference>
<reference evidence="2 3" key="1">
    <citation type="journal article" date="2015" name="Stand. Genomic Sci.">
        <title>High quality draft genome sequence of the moderately halophilic bacterium Pontibacillus yanchengensis Y32(T) and comparison among Pontibacillus genomes.</title>
        <authorList>
            <person name="Huang J."/>
            <person name="Qiao Z.X."/>
            <person name="Tang J.W."/>
            <person name="Wang G."/>
        </authorList>
    </citation>
    <scope>NUCLEOTIDE SEQUENCE [LARGE SCALE GENOMIC DNA]</scope>
    <source>
        <strain evidence="2 3">Y32</strain>
    </source>
</reference>
<protein>
    <submittedName>
        <fullName evidence="2">DNA polymerase III subunit beta</fullName>
    </submittedName>
</protein>
<dbReference type="CDD" id="cd05403">
    <property type="entry name" value="NT_KNTase_like"/>
    <property type="match status" value="1"/>
</dbReference>
<dbReference type="EMBL" id="AVBF01000021">
    <property type="protein sequence ID" value="KGP72867.1"/>
    <property type="molecule type" value="Genomic_DNA"/>
</dbReference>
<organism evidence="2 3">
    <name type="scientific">Pontibacillus yanchengensis Y32</name>
    <dbReference type="NCBI Taxonomy" id="1385514"/>
    <lineage>
        <taxon>Bacteria</taxon>
        <taxon>Bacillati</taxon>
        <taxon>Bacillota</taxon>
        <taxon>Bacilli</taxon>
        <taxon>Bacillales</taxon>
        <taxon>Bacillaceae</taxon>
        <taxon>Pontibacillus</taxon>
    </lineage>
</organism>
<name>A0A0A2TAQ7_9BACI</name>
<keyword evidence="3" id="KW-1185">Reference proteome</keyword>
<dbReference type="AlphaFoldDB" id="A0A0A2TAQ7"/>
<feature type="domain" description="Polymerase nucleotidyl transferase" evidence="1">
    <location>
        <begin position="7"/>
        <end position="70"/>
    </location>
</feature>
<dbReference type="GO" id="GO:0016779">
    <property type="term" value="F:nucleotidyltransferase activity"/>
    <property type="evidence" value="ECO:0007669"/>
    <property type="project" value="InterPro"/>
</dbReference>
<gene>
    <name evidence="2" type="ORF">N782_09755</name>
</gene>
<proteinExistence type="predicted"/>
<evidence type="ECO:0000313" key="3">
    <source>
        <dbReference type="Proteomes" id="UP000030147"/>
    </source>
</evidence>
<dbReference type="OrthoDB" id="68332at2"/>
<evidence type="ECO:0000313" key="2">
    <source>
        <dbReference type="EMBL" id="KGP72867.1"/>
    </source>
</evidence>
<dbReference type="Gene3D" id="3.30.460.10">
    <property type="entry name" value="Beta Polymerase, domain 2"/>
    <property type="match status" value="1"/>
</dbReference>
<dbReference type="eggNOG" id="COG1708">
    <property type="taxonomic scope" value="Bacteria"/>
</dbReference>
<dbReference type="Proteomes" id="UP000030147">
    <property type="component" value="Unassembled WGS sequence"/>
</dbReference>
<comment type="caution">
    <text evidence="2">The sequence shown here is derived from an EMBL/GenBank/DDBJ whole genome shotgun (WGS) entry which is preliminary data.</text>
</comment>
<dbReference type="Pfam" id="PF01909">
    <property type="entry name" value="NTP_transf_2"/>
    <property type="match status" value="1"/>
</dbReference>
<evidence type="ECO:0000259" key="1">
    <source>
        <dbReference type="Pfam" id="PF01909"/>
    </source>
</evidence>